<evidence type="ECO:0000256" key="1">
    <source>
        <dbReference type="SAM" id="SignalP"/>
    </source>
</evidence>
<dbReference type="InterPro" id="IPR036645">
    <property type="entry name" value="Elafin-like_sf"/>
</dbReference>
<keyword evidence="1" id="KW-0732">Signal</keyword>
<protein>
    <recommendedName>
        <fullName evidence="2">WAP domain-containing protein</fullName>
    </recommendedName>
</protein>
<feature type="signal peptide" evidence="1">
    <location>
        <begin position="1"/>
        <end position="23"/>
    </location>
</feature>
<accession>A0A2G9R6F5</accession>
<evidence type="ECO:0000313" key="4">
    <source>
        <dbReference type="Proteomes" id="UP000228934"/>
    </source>
</evidence>
<dbReference type="GO" id="GO:0005576">
    <property type="term" value="C:extracellular region"/>
    <property type="evidence" value="ECO:0007669"/>
    <property type="project" value="InterPro"/>
</dbReference>
<feature type="chain" id="PRO_5013795835" description="WAP domain-containing protein" evidence="1">
    <location>
        <begin position="24"/>
        <end position="70"/>
    </location>
</feature>
<gene>
    <name evidence="3" type="ORF">AB205_0086410</name>
</gene>
<dbReference type="Gene3D" id="4.10.75.10">
    <property type="entry name" value="Elafin-like"/>
    <property type="match status" value="1"/>
</dbReference>
<dbReference type="Pfam" id="PF00095">
    <property type="entry name" value="WAP"/>
    <property type="match status" value="1"/>
</dbReference>
<evidence type="ECO:0000259" key="2">
    <source>
        <dbReference type="Pfam" id="PF00095"/>
    </source>
</evidence>
<evidence type="ECO:0000313" key="3">
    <source>
        <dbReference type="EMBL" id="PIO23456.1"/>
    </source>
</evidence>
<reference evidence="4" key="1">
    <citation type="journal article" date="2017" name="Nat. Commun.">
        <title>The North American bullfrog draft genome provides insight into hormonal regulation of long noncoding RNA.</title>
        <authorList>
            <person name="Hammond S.A."/>
            <person name="Warren R.L."/>
            <person name="Vandervalk B.P."/>
            <person name="Kucuk E."/>
            <person name="Khan H."/>
            <person name="Gibb E.A."/>
            <person name="Pandoh P."/>
            <person name="Kirk H."/>
            <person name="Zhao Y."/>
            <person name="Jones M."/>
            <person name="Mungall A.J."/>
            <person name="Coope R."/>
            <person name="Pleasance S."/>
            <person name="Moore R.A."/>
            <person name="Holt R.A."/>
            <person name="Round J.M."/>
            <person name="Ohora S."/>
            <person name="Walle B.V."/>
            <person name="Veldhoen N."/>
            <person name="Helbing C.C."/>
            <person name="Birol I."/>
        </authorList>
    </citation>
    <scope>NUCLEOTIDE SEQUENCE [LARGE SCALE GENOMIC DNA]</scope>
</reference>
<sequence>MRPSTVGALFILLGIILLQAASADKKGQCKFYETFAPCQSITRKCHGDAFCPGKQKCCNVHCTMKCDDPR</sequence>
<dbReference type="GO" id="GO:0030414">
    <property type="term" value="F:peptidase inhibitor activity"/>
    <property type="evidence" value="ECO:0007669"/>
    <property type="project" value="InterPro"/>
</dbReference>
<organism evidence="3 4">
    <name type="scientific">Aquarana catesbeiana</name>
    <name type="common">American bullfrog</name>
    <name type="synonym">Rana catesbeiana</name>
    <dbReference type="NCBI Taxonomy" id="8400"/>
    <lineage>
        <taxon>Eukaryota</taxon>
        <taxon>Metazoa</taxon>
        <taxon>Chordata</taxon>
        <taxon>Craniata</taxon>
        <taxon>Vertebrata</taxon>
        <taxon>Euteleostomi</taxon>
        <taxon>Amphibia</taxon>
        <taxon>Batrachia</taxon>
        <taxon>Anura</taxon>
        <taxon>Neobatrachia</taxon>
        <taxon>Ranoidea</taxon>
        <taxon>Ranidae</taxon>
        <taxon>Aquarana</taxon>
    </lineage>
</organism>
<dbReference type="OrthoDB" id="4473401at2759"/>
<dbReference type="Proteomes" id="UP000228934">
    <property type="component" value="Unassembled WGS sequence"/>
</dbReference>
<name>A0A2G9R6F5_AQUCT</name>
<proteinExistence type="predicted"/>
<dbReference type="AlphaFoldDB" id="A0A2G9R6F5"/>
<dbReference type="InterPro" id="IPR008197">
    <property type="entry name" value="WAP_dom"/>
</dbReference>
<dbReference type="SUPFAM" id="SSF57256">
    <property type="entry name" value="Elafin-like"/>
    <property type="match status" value="1"/>
</dbReference>
<feature type="domain" description="WAP" evidence="2">
    <location>
        <begin position="25"/>
        <end position="69"/>
    </location>
</feature>
<dbReference type="EMBL" id="KV967483">
    <property type="protein sequence ID" value="PIO23456.1"/>
    <property type="molecule type" value="Genomic_DNA"/>
</dbReference>
<keyword evidence="4" id="KW-1185">Reference proteome</keyword>